<dbReference type="WBParaSite" id="HPBE_0002128901-mRNA-1">
    <property type="protein sequence ID" value="HPBE_0002128901-mRNA-1"/>
    <property type="gene ID" value="HPBE_0002128901"/>
</dbReference>
<gene>
    <name evidence="1" type="ORF">HPBE_LOCUS21288</name>
</gene>
<proteinExistence type="predicted"/>
<keyword evidence="2" id="KW-1185">Reference proteome</keyword>
<accession>A0A183GFT6</accession>
<dbReference type="EMBL" id="UZAH01032867">
    <property type="protein sequence ID" value="VDP24267.1"/>
    <property type="molecule type" value="Genomic_DNA"/>
</dbReference>
<name>A0A183GFT6_HELPZ</name>
<organism evidence="2 3">
    <name type="scientific">Heligmosomoides polygyrus</name>
    <name type="common">Parasitic roundworm</name>
    <dbReference type="NCBI Taxonomy" id="6339"/>
    <lineage>
        <taxon>Eukaryota</taxon>
        <taxon>Metazoa</taxon>
        <taxon>Ecdysozoa</taxon>
        <taxon>Nematoda</taxon>
        <taxon>Chromadorea</taxon>
        <taxon>Rhabditida</taxon>
        <taxon>Rhabditina</taxon>
        <taxon>Rhabditomorpha</taxon>
        <taxon>Strongyloidea</taxon>
        <taxon>Heligmosomidae</taxon>
        <taxon>Heligmosomoides</taxon>
    </lineage>
</organism>
<dbReference type="Proteomes" id="UP000050761">
    <property type="component" value="Unassembled WGS sequence"/>
</dbReference>
<evidence type="ECO:0000313" key="1">
    <source>
        <dbReference type="EMBL" id="VDP24267.1"/>
    </source>
</evidence>
<sequence>MDVDLDYHCLDGSVVNAGNLVMNFAMNISLAIGVYSGSGYAVPDCHSLAEALLDLFFDLLVCRGADCGHLRKIGKLCMHKRKLNDQHEGTSSRDQIRVQCYAGLDTRHLNNNVSSNGYSSYKSNSVIRLLFGVGDCDMLGIAICDTLTAR</sequence>
<reference evidence="3" key="2">
    <citation type="submission" date="2019-09" db="UniProtKB">
        <authorList>
            <consortium name="WormBaseParasite"/>
        </authorList>
    </citation>
    <scope>IDENTIFICATION</scope>
</reference>
<reference evidence="1 2" key="1">
    <citation type="submission" date="2018-11" db="EMBL/GenBank/DDBJ databases">
        <authorList>
            <consortium name="Pathogen Informatics"/>
        </authorList>
    </citation>
    <scope>NUCLEOTIDE SEQUENCE [LARGE SCALE GENOMIC DNA]</scope>
</reference>
<protein>
    <submittedName>
        <fullName evidence="3">RNase III domain-containing protein</fullName>
    </submittedName>
</protein>
<accession>A0A3P8BAH0</accession>
<dbReference type="AlphaFoldDB" id="A0A183GFT6"/>
<evidence type="ECO:0000313" key="3">
    <source>
        <dbReference type="WBParaSite" id="HPBE_0002128901-mRNA-1"/>
    </source>
</evidence>
<evidence type="ECO:0000313" key="2">
    <source>
        <dbReference type="Proteomes" id="UP000050761"/>
    </source>
</evidence>